<protein>
    <submittedName>
        <fullName evidence="2">Uncharacterized protein</fullName>
    </submittedName>
</protein>
<proteinExistence type="predicted"/>
<dbReference type="RefSeq" id="WP_069716539.1">
    <property type="nucleotide sequence ID" value="NZ_MJEH01000011.1"/>
</dbReference>
<organism evidence="2 3">
    <name type="scientific">Bacillus solimangrovi</name>
    <dbReference type="NCBI Taxonomy" id="1305675"/>
    <lineage>
        <taxon>Bacteria</taxon>
        <taxon>Bacillati</taxon>
        <taxon>Bacillota</taxon>
        <taxon>Bacilli</taxon>
        <taxon>Bacillales</taxon>
        <taxon>Bacillaceae</taxon>
        <taxon>Bacillus</taxon>
    </lineage>
</organism>
<evidence type="ECO:0000313" key="2">
    <source>
        <dbReference type="EMBL" id="OEH93636.1"/>
    </source>
</evidence>
<evidence type="ECO:0000313" key="3">
    <source>
        <dbReference type="Proteomes" id="UP000095209"/>
    </source>
</evidence>
<dbReference type="Proteomes" id="UP000095209">
    <property type="component" value="Unassembled WGS sequence"/>
</dbReference>
<reference evidence="2 3" key="1">
    <citation type="submission" date="2016-08" db="EMBL/GenBank/DDBJ databases">
        <title>Genome of Bacillus solimangrovi GH2-4.</title>
        <authorList>
            <person name="Lim S."/>
            <person name="Kim B.-C."/>
        </authorList>
    </citation>
    <scope>NUCLEOTIDE SEQUENCE [LARGE SCALE GENOMIC DNA]</scope>
    <source>
        <strain evidence="2 3">GH2-4</strain>
    </source>
</reference>
<comment type="caution">
    <text evidence="2">The sequence shown here is derived from an EMBL/GenBank/DDBJ whole genome shotgun (WGS) entry which is preliminary data.</text>
</comment>
<sequence length="144" mass="17091">MNKKLYFFTSLSLSIIYSFSLLYVLPRLPLPSIEEIDNGMAFVAFVALSFVGTIFLGLLLHLLIYFFYIRKSSIENIDFKIFFTYQKSILYTVLQLFIIICVGWLVFICIREGFPLWNIVMLIITFLSYTFWFLLIVKERLFKE</sequence>
<dbReference type="EMBL" id="MJEH01000011">
    <property type="protein sequence ID" value="OEH93636.1"/>
    <property type="molecule type" value="Genomic_DNA"/>
</dbReference>
<name>A0A1E5LHV6_9BACI</name>
<keyword evidence="1" id="KW-0812">Transmembrane</keyword>
<dbReference type="AlphaFoldDB" id="A0A1E5LHV6"/>
<accession>A0A1E5LHV6</accession>
<gene>
    <name evidence="2" type="ORF">BFG57_01220</name>
</gene>
<feature type="transmembrane region" description="Helical" evidence="1">
    <location>
        <begin position="89"/>
        <end position="110"/>
    </location>
</feature>
<feature type="transmembrane region" description="Helical" evidence="1">
    <location>
        <begin position="5"/>
        <end position="25"/>
    </location>
</feature>
<keyword evidence="1" id="KW-0472">Membrane</keyword>
<feature type="transmembrane region" description="Helical" evidence="1">
    <location>
        <begin position="116"/>
        <end position="137"/>
    </location>
</feature>
<keyword evidence="1" id="KW-1133">Transmembrane helix</keyword>
<feature type="transmembrane region" description="Helical" evidence="1">
    <location>
        <begin position="40"/>
        <end position="68"/>
    </location>
</feature>
<keyword evidence="3" id="KW-1185">Reference proteome</keyword>
<evidence type="ECO:0000256" key="1">
    <source>
        <dbReference type="SAM" id="Phobius"/>
    </source>
</evidence>